<dbReference type="Proteomes" id="UP000799118">
    <property type="component" value="Unassembled WGS sequence"/>
</dbReference>
<feature type="region of interest" description="Disordered" evidence="1">
    <location>
        <begin position="74"/>
        <end position="118"/>
    </location>
</feature>
<dbReference type="EMBL" id="ML769648">
    <property type="protein sequence ID" value="KAE9390738.1"/>
    <property type="molecule type" value="Genomic_DNA"/>
</dbReference>
<evidence type="ECO:0000313" key="3">
    <source>
        <dbReference type="Proteomes" id="UP000799118"/>
    </source>
</evidence>
<feature type="compositionally biased region" description="Polar residues" evidence="1">
    <location>
        <begin position="140"/>
        <end position="151"/>
    </location>
</feature>
<name>A0A6A4GYA0_9AGAR</name>
<protein>
    <submittedName>
        <fullName evidence="2">Uncharacterized protein</fullName>
    </submittedName>
</protein>
<evidence type="ECO:0000313" key="2">
    <source>
        <dbReference type="EMBL" id="KAE9390738.1"/>
    </source>
</evidence>
<gene>
    <name evidence="2" type="ORF">BT96DRAFT_1002008</name>
</gene>
<reference evidence="2" key="1">
    <citation type="journal article" date="2019" name="Environ. Microbiol.">
        <title>Fungal ecological strategies reflected in gene transcription - a case study of two litter decomposers.</title>
        <authorList>
            <person name="Barbi F."/>
            <person name="Kohler A."/>
            <person name="Barry K."/>
            <person name="Baskaran P."/>
            <person name="Daum C."/>
            <person name="Fauchery L."/>
            <person name="Ihrmark K."/>
            <person name="Kuo A."/>
            <person name="LaButti K."/>
            <person name="Lipzen A."/>
            <person name="Morin E."/>
            <person name="Grigoriev I.V."/>
            <person name="Henrissat B."/>
            <person name="Lindahl B."/>
            <person name="Martin F."/>
        </authorList>
    </citation>
    <scope>NUCLEOTIDE SEQUENCE</scope>
    <source>
        <strain evidence="2">JB14</strain>
    </source>
</reference>
<keyword evidence="3" id="KW-1185">Reference proteome</keyword>
<dbReference type="AlphaFoldDB" id="A0A6A4GYA0"/>
<feature type="compositionally biased region" description="Polar residues" evidence="1">
    <location>
        <begin position="85"/>
        <end position="109"/>
    </location>
</feature>
<proteinExistence type="predicted"/>
<feature type="region of interest" description="Disordered" evidence="1">
    <location>
        <begin position="132"/>
        <end position="151"/>
    </location>
</feature>
<evidence type="ECO:0000256" key="1">
    <source>
        <dbReference type="SAM" id="MobiDB-lite"/>
    </source>
</evidence>
<dbReference type="OrthoDB" id="3062123at2759"/>
<organism evidence="2 3">
    <name type="scientific">Gymnopus androsaceus JB14</name>
    <dbReference type="NCBI Taxonomy" id="1447944"/>
    <lineage>
        <taxon>Eukaryota</taxon>
        <taxon>Fungi</taxon>
        <taxon>Dikarya</taxon>
        <taxon>Basidiomycota</taxon>
        <taxon>Agaricomycotina</taxon>
        <taxon>Agaricomycetes</taxon>
        <taxon>Agaricomycetidae</taxon>
        <taxon>Agaricales</taxon>
        <taxon>Marasmiineae</taxon>
        <taxon>Omphalotaceae</taxon>
        <taxon>Gymnopus</taxon>
    </lineage>
</organism>
<accession>A0A6A4GYA0</accession>
<sequence length="151" mass="16374">MHFNPLHKISFPYIHRHKREGSRSEKNRISPDAEVMEALSVPADPFTPRTLPPTSIANLVMDPNNLTALYRAKAADSDAPVPVTESDSSVVNADSPSTASESNLSTPTTPHHPVQSIADMVLNPTTLSALYEARDLEGKSSVSKSLSRTEL</sequence>